<comment type="similarity">
    <text evidence="2">Belongs to the membrane fusion protein (MFP) (TC 8.A.1) family.</text>
</comment>
<evidence type="ECO:0000259" key="4">
    <source>
        <dbReference type="Pfam" id="PF25917"/>
    </source>
</evidence>
<name>A0AAE3XT19_9BACT</name>
<organism evidence="6 7">
    <name type="scientific">Aureibacter tunicatorum</name>
    <dbReference type="NCBI Taxonomy" id="866807"/>
    <lineage>
        <taxon>Bacteria</taxon>
        <taxon>Pseudomonadati</taxon>
        <taxon>Bacteroidota</taxon>
        <taxon>Cytophagia</taxon>
        <taxon>Cytophagales</taxon>
        <taxon>Persicobacteraceae</taxon>
        <taxon>Aureibacter</taxon>
    </lineage>
</organism>
<dbReference type="InterPro" id="IPR058627">
    <property type="entry name" value="MdtA-like_C"/>
</dbReference>
<sequence length="348" mass="39720">MNEFNFILAIFLLMTSCKYEPNNVEFKESRLSKDLAIVKVKTKEVKSGEFDMRVLVKGIAEPEIEADIRARIPEEIVRLNIYNGKKVSKGDTLALLNDNEFKIQYKKALEDYLKNFQEYEASLVEYNLLDSGSNNKLKNILKIKHEVGKYKFLLEETELKLSYTSIQSPVDGIISNLNHKQYQFIESDKSLCTVYSNHSMLIKCRVLESDALRIKKGQAAVVKVVGNDIEIKAKVVEVDPSIDEHGMFQVWVKTTEQETNLIKGMHAMVELQIPVQNALVIPKEAILMRSGKEVVFTYENGKAKWNYVKIVQDNGDEVMISEDLKYGRNVIVSNNLHLSHDSPVALIK</sequence>
<dbReference type="Proteomes" id="UP001185092">
    <property type="component" value="Unassembled WGS sequence"/>
</dbReference>
<dbReference type="GO" id="GO:1990281">
    <property type="term" value="C:efflux pump complex"/>
    <property type="evidence" value="ECO:0007669"/>
    <property type="project" value="TreeGrafter"/>
</dbReference>
<evidence type="ECO:0000313" key="6">
    <source>
        <dbReference type="EMBL" id="MDR6241351.1"/>
    </source>
</evidence>
<accession>A0AAE3XT19</accession>
<dbReference type="Gene3D" id="2.40.30.170">
    <property type="match status" value="1"/>
</dbReference>
<proteinExistence type="inferred from homology"/>
<evidence type="ECO:0000256" key="1">
    <source>
        <dbReference type="ARBA" id="ARBA00004196"/>
    </source>
</evidence>
<dbReference type="EMBL" id="JAVDQD010000007">
    <property type="protein sequence ID" value="MDR6241351.1"/>
    <property type="molecule type" value="Genomic_DNA"/>
</dbReference>
<gene>
    <name evidence="6" type="ORF">HNQ88_004429</name>
</gene>
<dbReference type="NCBIfam" id="TIGR01730">
    <property type="entry name" value="RND_mfp"/>
    <property type="match status" value="1"/>
</dbReference>
<dbReference type="Gene3D" id="2.40.50.100">
    <property type="match status" value="1"/>
</dbReference>
<dbReference type="InterPro" id="IPR006143">
    <property type="entry name" value="RND_pump_MFP"/>
</dbReference>
<protein>
    <submittedName>
        <fullName evidence="6">RND family efflux transporter MFP subunit</fullName>
    </submittedName>
</protein>
<comment type="caution">
    <text evidence="6">The sequence shown here is derived from an EMBL/GenBank/DDBJ whole genome shotgun (WGS) entry which is preliminary data.</text>
</comment>
<dbReference type="Gene3D" id="2.40.420.20">
    <property type="match status" value="1"/>
</dbReference>
<evidence type="ECO:0000259" key="5">
    <source>
        <dbReference type="Pfam" id="PF25967"/>
    </source>
</evidence>
<evidence type="ECO:0000256" key="2">
    <source>
        <dbReference type="ARBA" id="ARBA00009477"/>
    </source>
</evidence>
<reference evidence="6" key="1">
    <citation type="submission" date="2023-07" db="EMBL/GenBank/DDBJ databases">
        <title>Genomic Encyclopedia of Type Strains, Phase IV (KMG-IV): sequencing the most valuable type-strain genomes for metagenomic binning, comparative biology and taxonomic classification.</title>
        <authorList>
            <person name="Goeker M."/>
        </authorList>
    </citation>
    <scope>NUCLEOTIDE SEQUENCE</scope>
    <source>
        <strain evidence="6">DSM 26174</strain>
    </source>
</reference>
<dbReference type="GO" id="GO:0015562">
    <property type="term" value="F:efflux transmembrane transporter activity"/>
    <property type="evidence" value="ECO:0007669"/>
    <property type="project" value="TreeGrafter"/>
</dbReference>
<dbReference type="Gene3D" id="1.10.287.470">
    <property type="entry name" value="Helix hairpin bin"/>
    <property type="match status" value="1"/>
</dbReference>
<comment type="subcellular location">
    <subcellularLocation>
        <location evidence="1">Cell envelope</location>
    </subcellularLocation>
</comment>
<dbReference type="AlphaFoldDB" id="A0AAE3XT19"/>
<keyword evidence="3" id="KW-0813">Transport</keyword>
<dbReference type="RefSeq" id="WP_309942034.1">
    <property type="nucleotide sequence ID" value="NZ_AP025305.1"/>
</dbReference>
<evidence type="ECO:0000313" key="7">
    <source>
        <dbReference type="Proteomes" id="UP001185092"/>
    </source>
</evidence>
<keyword evidence="7" id="KW-1185">Reference proteome</keyword>
<dbReference type="Pfam" id="PF25917">
    <property type="entry name" value="BSH_RND"/>
    <property type="match status" value="1"/>
</dbReference>
<dbReference type="PANTHER" id="PTHR30469">
    <property type="entry name" value="MULTIDRUG RESISTANCE PROTEIN MDTA"/>
    <property type="match status" value="1"/>
</dbReference>
<feature type="domain" description="Multidrug resistance protein MdtA-like C-terminal permuted SH3" evidence="5">
    <location>
        <begin position="277"/>
        <end position="333"/>
    </location>
</feature>
<dbReference type="Pfam" id="PF25967">
    <property type="entry name" value="RND-MFP_C"/>
    <property type="match status" value="1"/>
</dbReference>
<evidence type="ECO:0000256" key="3">
    <source>
        <dbReference type="ARBA" id="ARBA00022448"/>
    </source>
</evidence>
<dbReference type="InterPro" id="IPR058625">
    <property type="entry name" value="MdtA-like_BSH"/>
</dbReference>
<feature type="domain" description="Multidrug resistance protein MdtA-like barrel-sandwich hybrid" evidence="4">
    <location>
        <begin position="66"/>
        <end position="191"/>
    </location>
</feature>
<dbReference type="PANTHER" id="PTHR30469:SF15">
    <property type="entry name" value="HLYD FAMILY OF SECRETION PROTEINS"/>
    <property type="match status" value="1"/>
</dbReference>
<dbReference type="SUPFAM" id="SSF111369">
    <property type="entry name" value="HlyD-like secretion proteins"/>
    <property type="match status" value="1"/>
</dbReference>